<reference evidence="2" key="5">
    <citation type="journal article" date="2021" name="G3 (Bethesda)">
        <title>Aegilops tauschii genome assembly Aet v5.0 features greater sequence contiguity and improved annotation.</title>
        <authorList>
            <person name="Wang L."/>
            <person name="Zhu T."/>
            <person name="Rodriguez J.C."/>
            <person name="Deal K.R."/>
            <person name="Dubcovsky J."/>
            <person name="McGuire P.E."/>
            <person name="Lux T."/>
            <person name="Spannagl M."/>
            <person name="Mayer K.F.X."/>
            <person name="Baldrich P."/>
            <person name="Meyers B.C."/>
            <person name="Huo N."/>
            <person name="Gu Y.Q."/>
            <person name="Zhou H."/>
            <person name="Devos K.M."/>
            <person name="Bennetzen J.L."/>
            <person name="Unver T."/>
            <person name="Budak H."/>
            <person name="Gulick P.J."/>
            <person name="Galiba G."/>
            <person name="Kalapos B."/>
            <person name="Nelson D.R."/>
            <person name="Li P."/>
            <person name="You F.M."/>
            <person name="Luo M.C."/>
            <person name="Dvorak J."/>
        </authorList>
    </citation>
    <scope>NUCLEOTIDE SEQUENCE [LARGE SCALE GENOMIC DNA]</scope>
    <source>
        <strain evidence="2">cv. AL8/78</strain>
    </source>
</reference>
<reference evidence="2" key="4">
    <citation type="submission" date="2019-03" db="UniProtKB">
        <authorList>
            <consortium name="EnsemblPlants"/>
        </authorList>
    </citation>
    <scope>IDENTIFICATION</scope>
</reference>
<evidence type="ECO:0000256" key="1">
    <source>
        <dbReference type="SAM" id="MobiDB-lite"/>
    </source>
</evidence>
<dbReference type="Gramene" id="AET7Gv20086600.21">
    <property type="protein sequence ID" value="AET7Gv20086600.21"/>
    <property type="gene ID" value="AET7Gv20086600"/>
</dbReference>
<feature type="region of interest" description="Disordered" evidence="1">
    <location>
        <begin position="54"/>
        <end position="79"/>
    </location>
</feature>
<name>A0A453QF29_AEGTS</name>
<evidence type="ECO:0000313" key="2">
    <source>
        <dbReference type="EnsemblPlants" id="AET7Gv20086600.21"/>
    </source>
</evidence>
<accession>A0A453QF29</accession>
<proteinExistence type="predicted"/>
<dbReference type="Proteomes" id="UP000015105">
    <property type="component" value="Chromosome 7D"/>
</dbReference>
<organism evidence="2 3">
    <name type="scientific">Aegilops tauschii subsp. strangulata</name>
    <name type="common">Goatgrass</name>
    <dbReference type="NCBI Taxonomy" id="200361"/>
    <lineage>
        <taxon>Eukaryota</taxon>
        <taxon>Viridiplantae</taxon>
        <taxon>Streptophyta</taxon>
        <taxon>Embryophyta</taxon>
        <taxon>Tracheophyta</taxon>
        <taxon>Spermatophyta</taxon>
        <taxon>Magnoliopsida</taxon>
        <taxon>Liliopsida</taxon>
        <taxon>Poales</taxon>
        <taxon>Poaceae</taxon>
        <taxon>BOP clade</taxon>
        <taxon>Pooideae</taxon>
        <taxon>Triticodae</taxon>
        <taxon>Triticeae</taxon>
        <taxon>Triticinae</taxon>
        <taxon>Aegilops</taxon>
    </lineage>
</organism>
<dbReference type="AlphaFoldDB" id="A0A453QF29"/>
<reference evidence="2" key="3">
    <citation type="journal article" date="2017" name="Nature">
        <title>Genome sequence of the progenitor of the wheat D genome Aegilops tauschii.</title>
        <authorList>
            <person name="Luo M.C."/>
            <person name="Gu Y.Q."/>
            <person name="Puiu D."/>
            <person name="Wang H."/>
            <person name="Twardziok S.O."/>
            <person name="Deal K.R."/>
            <person name="Huo N."/>
            <person name="Zhu T."/>
            <person name="Wang L."/>
            <person name="Wang Y."/>
            <person name="McGuire P.E."/>
            <person name="Liu S."/>
            <person name="Long H."/>
            <person name="Ramasamy R.K."/>
            <person name="Rodriguez J.C."/>
            <person name="Van S.L."/>
            <person name="Yuan L."/>
            <person name="Wang Z."/>
            <person name="Xia Z."/>
            <person name="Xiao L."/>
            <person name="Anderson O.D."/>
            <person name="Ouyang S."/>
            <person name="Liang Y."/>
            <person name="Zimin A.V."/>
            <person name="Pertea G."/>
            <person name="Qi P."/>
            <person name="Bennetzen J.L."/>
            <person name="Dai X."/>
            <person name="Dawson M.W."/>
            <person name="Muller H.G."/>
            <person name="Kugler K."/>
            <person name="Rivarola-Duarte L."/>
            <person name="Spannagl M."/>
            <person name="Mayer K.F.X."/>
            <person name="Lu F.H."/>
            <person name="Bevan M.W."/>
            <person name="Leroy P."/>
            <person name="Li P."/>
            <person name="You F.M."/>
            <person name="Sun Q."/>
            <person name="Liu Z."/>
            <person name="Lyons E."/>
            <person name="Wicker T."/>
            <person name="Salzberg S.L."/>
            <person name="Devos K.M."/>
            <person name="Dvorak J."/>
        </authorList>
    </citation>
    <scope>NUCLEOTIDE SEQUENCE [LARGE SCALE GENOMIC DNA]</scope>
    <source>
        <strain evidence="2">cv. AL8/78</strain>
    </source>
</reference>
<protein>
    <submittedName>
        <fullName evidence="2">Uncharacterized protein</fullName>
    </submittedName>
</protein>
<feature type="region of interest" description="Disordered" evidence="1">
    <location>
        <begin position="1"/>
        <end position="26"/>
    </location>
</feature>
<reference evidence="3" key="1">
    <citation type="journal article" date="2014" name="Science">
        <title>Ancient hybridizations among the ancestral genomes of bread wheat.</title>
        <authorList>
            <consortium name="International Wheat Genome Sequencing Consortium,"/>
            <person name="Marcussen T."/>
            <person name="Sandve S.R."/>
            <person name="Heier L."/>
            <person name="Spannagl M."/>
            <person name="Pfeifer M."/>
            <person name="Jakobsen K.S."/>
            <person name="Wulff B.B."/>
            <person name="Steuernagel B."/>
            <person name="Mayer K.F."/>
            <person name="Olsen O.A."/>
        </authorList>
    </citation>
    <scope>NUCLEOTIDE SEQUENCE [LARGE SCALE GENOMIC DNA]</scope>
    <source>
        <strain evidence="3">cv. AL8/78</strain>
    </source>
</reference>
<reference evidence="3" key="2">
    <citation type="journal article" date="2017" name="Nat. Plants">
        <title>The Aegilops tauschii genome reveals multiple impacts of transposons.</title>
        <authorList>
            <person name="Zhao G."/>
            <person name="Zou C."/>
            <person name="Li K."/>
            <person name="Wang K."/>
            <person name="Li T."/>
            <person name="Gao L."/>
            <person name="Zhang X."/>
            <person name="Wang H."/>
            <person name="Yang Z."/>
            <person name="Liu X."/>
            <person name="Jiang W."/>
            <person name="Mao L."/>
            <person name="Kong X."/>
            <person name="Jiao Y."/>
            <person name="Jia J."/>
        </authorList>
    </citation>
    <scope>NUCLEOTIDE SEQUENCE [LARGE SCALE GENOMIC DNA]</scope>
    <source>
        <strain evidence="3">cv. AL8/78</strain>
    </source>
</reference>
<feature type="compositionally biased region" description="Basic and acidic residues" evidence="1">
    <location>
        <begin position="58"/>
        <end position="68"/>
    </location>
</feature>
<keyword evidence="3" id="KW-1185">Reference proteome</keyword>
<evidence type="ECO:0000313" key="3">
    <source>
        <dbReference type="Proteomes" id="UP000015105"/>
    </source>
</evidence>
<sequence length="171" mass="18248">RHLLSPLCSPPQPPLCLTPSPSLGRRSTHPLSPFLCETRDGDGRLMWDLSVATGASSRDTRRKEDGRRSMRSTRRGSRIDPGISIMAAETKVFFDCRPTAATTFPFASARWAKLAHMAKSGCGTGAAAAVGGGWPRNRLVAPPLKASMLCSQTASLPPPPAASQISSIYCE</sequence>
<dbReference type="EnsemblPlants" id="AET7Gv20086600.21">
    <property type="protein sequence ID" value="AET7Gv20086600.21"/>
    <property type="gene ID" value="AET7Gv20086600"/>
</dbReference>